<feature type="non-terminal residue" evidence="2">
    <location>
        <position position="1"/>
    </location>
</feature>
<feature type="region of interest" description="Disordered" evidence="1">
    <location>
        <begin position="1"/>
        <end position="30"/>
    </location>
</feature>
<dbReference type="Proteomes" id="UP001497623">
    <property type="component" value="Unassembled WGS sequence"/>
</dbReference>
<feature type="compositionally biased region" description="Basic and acidic residues" evidence="1">
    <location>
        <begin position="64"/>
        <end position="74"/>
    </location>
</feature>
<evidence type="ECO:0000256" key="1">
    <source>
        <dbReference type="SAM" id="MobiDB-lite"/>
    </source>
</evidence>
<dbReference type="EMBL" id="CAXKWB010111270">
    <property type="protein sequence ID" value="CAL4233190.1"/>
    <property type="molecule type" value="Genomic_DNA"/>
</dbReference>
<feature type="region of interest" description="Disordered" evidence="1">
    <location>
        <begin position="46"/>
        <end position="74"/>
    </location>
</feature>
<evidence type="ECO:0000313" key="3">
    <source>
        <dbReference type="Proteomes" id="UP001497623"/>
    </source>
</evidence>
<feature type="compositionally biased region" description="Polar residues" evidence="1">
    <location>
        <begin position="47"/>
        <end position="62"/>
    </location>
</feature>
<feature type="compositionally biased region" description="Polar residues" evidence="1">
    <location>
        <begin position="16"/>
        <end position="27"/>
    </location>
</feature>
<evidence type="ECO:0000313" key="2">
    <source>
        <dbReference type="EMBL" id="CAL4233190.1"/>
    </source>
</evidence>
<protein>
    <submittedName>
        <fullName evidence="2">Uncharacterized protein</fullName>
    </submittedName>
</protein>
<gene>
    <name evidence="2" type="ORF">MNOR_LOCUS39905</name>
</gene>
<keyword evidence="3" id="KW-1185">Reference proteome</keyword>
<comment type="caution">
    <text evidence="2">The sequence shown here is derived from an EMBL/GenBank/DDBJ whole genome shotgun (WGS) entry which is preliminary data.</text>
</comment>
<reference evidence="2 3" key="1">
    <citation type="submission" date="2024-05" db="EMBL/GenBank/DDBJ databases">
        <authorList>
            <person name="Wallberg A."/>
        </authorList>
    </citation>
    <scope>NUCLEOTIDE SEQUENCE [LARGE SCALE GENOMIC DNA]</scope>
</reference>
<feature type="non-terminal residue" evidence="2">
    <location>
        <position position="119"/>
    </location>
</feature>
<proteinExistence type="predicted"/>
<dbReference type="AlphaFoldDB" id="A0AAV2SNY8"/>
<accession>A0AAV2SNY8</accession>
<organism evidence="2 3">
    <name type="scientific">Meganyctiphanes norvegica</name>
    <name type="common">Northern krill</name>
    <name type="synonym">Thysanopoda norvegica</name>
    <dbReference type="NCBI Taxonomy" id="48144"/>
    <lineage>
        <taxon>Eukaryota</taxon>
        <taxon>Metazoa</taxon>
        <taxon>Ecdysozoa</taxon>
        <taxon>Arthropoda</taxon>
        <taxon>Crustacea</taxon>
        <taxon>Multicrustacea</taxon>
        <taxon>Malacostraca</taxon>
        <taxon>Eumalacostraca</taxon>
        <taxon>Eucarida</taxon>
        <taxon>Euphausiacea</taxon>
        <taxon>Euphausiidae</taxon>
        <taxon>Meganyctiphanes</taxon>
    </lineage>
</organism>
<name>A0AAV2SNY8_MEGNR</name>
<sequence>LRCESENSHTAIVHTPQGSISNSSGDYSPNMLRCESENSHTAIVHTPQGSISNSSGDYSPNMGTHDDKRASGSCDEVRVKIQTPLKKALDNENVVRENTVIDKRLKKFGRKRPVVKVIE</sequence>